<evidence type="ECO:0000256" key="6">
    <source>
        <dbReference type="ARBA" id="ARBA00023170"/>
    </source>
</evidence>
<accession>B4IH28</accession>
<evidence type="ECO:0000256" key="5">
    <source>
        <dbReference type="ARBA" id="ARBA00023136"/>
    </source>
</evidence>
<dbReference type="InterPro" id="IPR052192">
    <property type="entry name" value="Insect_Ionotropic_Sensory_Rcpt"/>
</dbReference>
<name>B4IH28_DROSE</name>
<feature type="transmembrane region" description="Helical" evidence="8">
    <location>
        <begin position="456"/>
        <end position="474"/>
    </location>
</feature>
<dbReference type="PANTHER" id="PTHR42643">
    <property type="entry name" value="IONOTROPIC RECEPTOR 20A-RELATED"/>
    <property type="match status" value="1"/>
</dbReference>
<dbReference type="Proteomes" id="UP000001292">
    <property type="component" value="Unassembled WGS sequence"/>
</dbReference>
<evidence type="ECO:0000313" key="10">
    <source>
        <dbReference type="Proteomes" id="UP000001292"/>
    </source>
</evidence>
<comment type="subcellular location">
    <subcellularLocation>
        <location evidence="1">Cell membrane</location>
        <topology evidence="1">Multi-pass membrane protein</topology>
    </subcellularLocation>
</comment>
<dbReference type="EMBL" id="CH480838">
    <property type="protein sequence ID" value="EDW49204.1"/>
    <property type="molecule type" value="Genomic_DNA"/>
</dbReference>
<evidence type="ECO:0000256" key="2">
    <source>
        <dbReference type="ARBA" id="ARBA00022475"/>
    </source>
</evidence>
<evidence type="ECO:0000256" key="4">
    <source>
        <dbReference type="ARBA" id="ARBA00022989"/>
    </source>
</evidence>
<dbReference type="PANTHER" id="PTHR42643:SF41">
    <property type="entry name" value="IONOTROPIC RECEPTOR 20A-RELATED"/>
    <property type="match status" value="1"/>
</dbReference>
<keyword evidence="3 8" id="KW-0812">Transmembrane</keyword>
<evidence type="ECO:0000256" key="7">
    <source>
        <dbReference type="ARBA" id="ARBA00023180"/>
    </source>
</evidence>
<keyword evidence="10" id="KW-1185">Reference proteome</keyword>
<dbReference type="OMA" id="RYLWHLM"/>
<proteinExistence type="predicted"/>
<feature type="transmembrane region" description="Helical" evidence="8">
    <location>
        <begin position="711"/>
        <end position="734"/>
    </location>
</feature>
<evidence type="ECO:0000256" key="8">
    <source>
        <dbReference type="SAM" id="Phobius"/>
    </source>
</evidence>
<organism evidence="10">
    <name type="scientific">Drosophila sechellia</name>
    <name type="common">Fruit fly</name>
    <dbReference type="NCBI Taxonomy" id="7238"/>
    <lineage>
        <taxon>Eukaryota</taxon>
        <taxon>Metazoa</taxon>
        <taxon>Ecdysozoa</taxon>
        <taxon>Arthropoda</taxon>
        <taxon>Hexapoda</taxon>
        <taxon>Insecta</taxon>
        <taxon>Pterygota</taxon>
        <taxon>Neoptera</taxon>
        <taxon>Endopterygota</taxon>
        <taxon>Diptera</taxon>
        <taxon>Brachycera</taxon>
        <taxon>Muscomorpha</taxon>
        <taxon>Ephydroidea</taxon>
        <taxon>Drosophilidae</taxon>
        <taxon>Drosophila</taxon>
        <taxon>Sophophora</taxon>
    </lineage>
</organism>
<dbReference type="PhylomeDB" id="B4IH28"/>
<keyword evidence="2" id="KW-1003">Cell membrane</keyword>
<feature type="transmembrane region" description="Helical" evidence="8">
    <location>
        <begin position="517"/>
        <end position="535"/>
    </location>
</feature>
<dbReference type="AlphaFoldDB" id="B4IH28"/>
<keyword evidence="7" id="KW-0325">Glycoprotein</keyword>
<dbReference type="STRING" id="7238.B4IH28"/>
<keyword evidence="6" id="KW-0675">Receptor</keyword>
<keyword evidence="4 8" id="KW-1133">Transmembrane helix</keyword>
<sequence length="748" mass="86217">MASLTTWLVHPPASDPILEWDQLRFLELKILTIPEEIKYISLIMGTEFMKAYGNVFLLSNSTDFQRRRISMDPSYTYPVTTSLWPFLEHSQVRLRRPLFRRSYHMVFQPFQVMTLPLPRNSIFHKSLPRYTALTREAGLYYFWFRRSYYELVALGKISYKEEEGDLYCDLKWNDYRIVWLAFLGGTIVSFLALLLELAHYRGSGGNDFCWEHFDLDRYPHLNFNANQSIYLKGGVSRKILALVCLDSAEETEVVMKALGENLMDMRGTPILLLVGLEANISSLFEGCFSHQMLNVLALSTLNPKFVYSYRAFPFFKVVRRRISQVDRFFGAQVKDLQGYPIATVPYNLLPRSVIYKDGEGRRQMTGYLTHFYRNFARSLNASLLVRWDLVPEDETPSIEATAALLRDGLVDFPLVLTTLAPEPFYPSHVGEITSWFLMLPVEPDVSPSSLYFNLKGWQYFLGLMIILALLLVNAHRLQSGQGLLTLRCGNILGDHVLRAILAQSFVMPSRLSFSRTLLYSLLMMAGLIVSTFYSANLATLLVHPPAAFRILSYDDLRRARGKILISQQELPTLNDSVGREVLERNLDTFEVTPSVVDFLAHRNELNTSFAYPVTNTLWPFLQLKQIRMHRPLFRRSNEITFTRFMPVTMPMARNSIYRDVFNTYLSRTLASGLYDLWFRRSYQEAVAVGKLNYTVDPAPSLYHDLVWEDLYYVWIAYLGGTMVGIGMLAAEIACSKWGPLRRAPIEMH</sequence>
<keyword evidence="5 8" id="KW-0472">Membrane</keyword>
<evidence type="ECO:0000313" key="9">
    <source>
        <dbReference type="EMBL" id="EDW49204.1"/>
    </source>
</evidence>
<dbReference type="GO" id="GO:0005886">
    <property type="term" value="C:plasma membrane"/>
    <property type="evidence" value="ECO:0007669"/>
    <property type="project" value="UniProtKB-SubCell"/>
</dbReference>
<reference evidence="9 10" key="1">
    <citation type="journal article" date="2007" name="Nature">
        <title>Evolution of genes and genomes on the Drosophila phylogeny.</title>
        <authorList>
            <consortium name="Drosophila 12 Genomes Consortium"/>
            <person name="Clark A.G."/>
            <person name="Eisen M.B."/>
            <person name="Smith D.R."/>
            <person name="Bergman C.M."/>
            <person name="Oliver B."/>
            <person name="Markow T.A."/>
            <person name="Kaufman T.C."/>
            <person name="Kellis M."/>
            <person name="Gelbart W."/>
            <person name="Iyer V.N."/>
            <person name="Pollard D.A."/>
            <person name="Sackton T.B."/>
            <person name="Larracuente A.M."/>
            <person name="Singh N.D."/>
            <person name="Abad J.P."/>
            <person name="Abt D.N."/>
            <person name="Adryan B."/>
            <person name="Aguade M."/>
            <person name="Akashi H."/>
            <person name="Anderson W.W."/>
            <person name="Aquadro C.F."/>
            <person name="Ardell D.H."/>
            <person name="Arguello R."/>
            <person name="Artieri C.G."/>
            <person name="Barbash D.A."/>
            <person name="Barker D."/>
            <person name="Barsanti P."/>
            <person name="Batterham P."/>
            <person name="Batzoglou S."/>
            <person name="Begun D."/>
            <person name="Bhutkar A."/>
            <person name="Blanco E."/>
            <person name="Bosak S.A."/>
            <person name="Bradley R.K."/>
            <person name="Brand A.D."/>
            <person name="Brent M.R."/>
            <person name="Brooks A.N."/>
            <person name="Brown R.H."/>
            <person name="Butlin R.K."/>
            <person name="Caggese C."/>
            <person name="Calvi B.R."/>
            <person name="Bernardo de Carvalho A."/>
            <person name="Caspi A."/>
            <person name="Castrezana S."/>
            <person name="Celniker S.E."/>
            <person name="Chang J.L."/>
            <person name="Chapple C."/>
            <person name="Chatterji S."/>
            <person name="Chinwalla A."/>
            <person name="Civetta A."/>
            <person name="Clifton S.W."/>
            <person name="Comeron J.M."/>
            <person name="Costello J.C."/>
            <person name="Coyne J.A."/>
            <person name="Daub J."/>
            <person name="David R.G."/>
            <person name="Delcher A.L."/>
            <person name="Delehaunty K."/>
            <person name="Do C.B."/>
            <person name="Ebling H."/>
            <person name="Edwards K."/>
            <person name="Eickbush T."/>
            <person name="Evans J.D."/>
            <person name="Filipski A."/>
            <person name="Findeiss S."/>
            <person name="Freyhult E."/>
            <person name="Fulton L."/>
            <person name="Fulton R."/>
            <person name="Garcia A.C."/>
            <person name="Gardiner A."/>
            <person name="Garfield D.A."/>
            <person name="Garvin B.E."/>
            <person name="Gibson G."/>
            <person name="Gilbert D."/>
            <person name="Gnerre S."/>
            <person name="Godfrey J."/>
            <person name="Good R."/>
            <person name="Gotea V."/>
            <person name="Gravely B."/>
            <person name="Greenberg A.J."/>
            <person name="Griffiths-Jones S."/>
            <person name="Gross S."/>
            <person name="Guigo R."/>
            <person name="Gustafson E.A."/>
            <person name="Haerty W."/>
            <person name="Hahn M.W."/>
            <person name="Halligan D.L."/>
            <person name="Halpern A.L."/>
            <person name="Halter G.M."/>
            <person name="Han M.V."/>
            <person name="Heger A."/>
            <person name="Hillier L."/>
            <person name="Hinrichs A.S."/>
            <person name="Holmes I."/>
            <person name="Hoskins R.A."/>
            <person name="Hubisz M.J."/>
            <person name="Hultmark D."/>
            <person name="Huntley M.A."/>
            <person name="Jaffe D.B."/>
            <person name="Jagadeeshan S."/>
            <person name="Jeck W.R."/>
            <person name="Johnson J."/>
            <person name="Jones C.D."/>
            <person name="Jordan W.C."/>
            <person name="Karpen G.H."/>
            <person name="Kataoka E."/>
            <person name="Keightley P.D."/>
            <person name="Kheradpour P."/>
            <person name="Kirkness E.F."/>
            <person name="Koerich L.B."/>
            <person name="Kristiansen K."/>
            <person name="Kudrna D."/>
            <person name="Kulathinal R.J."/>
            <person name="Kumar S."/>
            <person name="Kwok R."/>
            <person name="Lander E."/>
            <person name="Langley C.H."/>
            <person name="Lapoint R."/>
            <person name="Lazzaro B.P."/>
            <person name="Lee S.J."/>
            <person name="Levesque L."/>
            <person name="Li R."/>
            <person name="Lin C.F."/>
            <person name="Lin M.F."/>
            <person name="Lindblad-Toh K."/>
            <person name="Llopart A."/>
            <person name="Long M."/>
            <person name="Low L."/>
            <person name="Lozovsky E."/>
            <person name="Lu J."/>
            <person name="Luo M."/>
            <person name="Machado C.A."/>
            <person name="Makalowski W."/>
            <person name="Marzo M."/>
            <person name="Matsuda M."/>
            <person name="Matzkin L."/>
            <person name="McAllister B."/>
            <person name="McBride C.S."/>
            <person name="McKernan B."/>
            <person name="McKernan K."/>
            <person name="Mendez-Lago M."/>
            <person name="Minx P."/>
            <person name="Mollenhauer M.U."/>
            <person name="Montooth K."/>
            <person name="Mount S.M."/>
            <person name="Mu X."/>
            <person name="Myers E."/>
            <person name="Negre B."/>
            <person name="Newfeld S."/>
            <person name="Nielsen R."/>
            <person name="Noor M.A."/>
            <person name="O'Grady P."/>
            <person name="Pachter L."/>
            <person name="Papaceit M."/>
            <person name="Parisi M.J."/>
            <person name="Parisi M."/>
            <person name="Parts L."/>
            <person name="Pedersen J.S."/>
            <person name="Pesole G."/>
            <person name="Phillippy A.M."/>
            <person name="Ponting C.P."/>
            <person name="Pop M."/>
            <person name="Porcelli D."/>
            <person name="Powell J.R."/>
            <person name="Prohaska S."/>
            <person name="Pruitt K."/>
            <person name="Puig M."/>
            <person name="Quesneville H."/>
            <person name="Ram K.R."/>
            <person name="Rand D."/>
            <person name="Rasmussen M.D."/>
            <person name="Reed L.K."/>
            <person name="Reenan R."/>
            <person name="Reily A."/>
            <person name="Remington K.A."/>
            <person name="Rieger T.T."/>
            <person name="Ritchie M.G."/>
            <person name="Robin C."/>
            <person name="Rogers Y.H."/>
            <person name="Rohde C."/>
            <person name="Rozas J."/>
            <person name="Rubenfield M.J."/>
            <person name="Ruiz A."/>
            <person name="Russo S."/>
            <person name="Salzberg S.L."/>
            <person name="Sanchez-Gracia A."/>
            <person name="Saranga D.J."/>
            <person name="Sato H."/>
            <person name="Schaeffer S.W."/>
            <person name="Schatz M.C."/>
            <person name="Schlenke T."/>
            <person name="Schwartz R."/>
            <person name="Segarra C."/>
            <person name="Singh R.S."/>
            <person name="Sirot L."/>
            <person name="Sirota M."/>
            <person name="Sisneros N.B."/>
            <person name="Smith C.D."/>
            <person name="Smith T.F."/>
            <person name="Spieth J."/>
            <person name="Stage D.E."/>
            <person name="Stark A."/>
            <person name="Stephan W."/>
            <person name="Strausberg R.L."/>
            <person name="Strempel S."/>
            <person name="Sturgill D."/>
            <person name="Sutton G."/>
            <person name="Sutton G.G."/>
            <person name="Tao W."/>
            <person name="Teichmann S."/>
            <person name="Tobari Y.N."/>
            <person name="Tomimura Y."/>
            <person name="Tsolas J.M."/>
            <person name="Valente V.L."/>
            <person name="Venter E."/>
            <person name="Venter J.C."/>
            <person name="Vicario S."/>
            <person name="Vieira F.G."/>
            <person name="Vilella A.J."/>
            <person name="Villasante A."/>
            <person name="Walenz B."/>
            <person name="Wang J."/>
            <person name="Wasserman M."/>
            <person name="Watts T."/>
            <person name="Wilson D."/>
            <person name="Wilson R.K."/>
            <person name="Wing R.A."/>
            <person name="Wolfner M.F."/>
            <person name="Wong A."/>
            <person name="Wong G.K."/>
            <person name="Wu C.I."/>
            <person name="Wu G."/>
            <person name="Yamamoto D."/>
            <person name="Yang H.P."/>
            <person name="Yang S.P."/>
            <person name="Yorke J.A."/>
            <person name="Yoshida K."/>
            <person name="Zdobnov E."/>
            <person name="Zhang P."/>
            <person name="Zhang Y."/>
            <person name="Zimin A.V."/>
            <person name="Baldwin J."/>
            <person name="Abdouelleil A."/>
            <person name="Abdulkadir J."/>
            <person name="Abebe A."/>
            <person name="Abera B."/>
            <person name="Abreu J."/>
            <person name="Acer S.C."/>
            <person name="Aftuck L."/>
            <person name="Alexander A."/>
            <person name="An P."/>
            <person name="Anderson E."/>
            <person name="Anderson S."/>
            <person name="Arachi H."/>
            <person name="Azer M."/>
            <person name="Bachantsang P."/>
            <person name="Barry A."/>
            <person name="Bayul T."/>
            <person name="Berlin A."/>
            <person name="Bessette D."/>
            <person name="Bloom T."/>
            <person name="Blye J."/>
            <person name="Boguslavskiy L."/>
            <person name="Bonnet C."/>
            <person name="Boukhgalter B."/>
            <person name="Bourzgui I."/>
            <person name="Brown A."/>
            <person name="Cahill P."/>
            <person name="Channer S."/>
            <person name="Cheshatsang Y."/>
            <person name="Chuda L."/>
            <person name="Citroen M."/>
            <person name="Collymore A."/>
            <person name="Cooke P."/>
            <person name="Costello M."/>
            <person name="D'Aco K."/>
            <person name="Daza R."/>
            <person name="De Haan G."/>
            <person name="DeGray S."/>
            <person name="DeMaso C."/>
            <person name="Dhargay N."/>
            <person name="Dooley K."/>
            <person name="Dooley E."/>
            <person name="Doricent M."/>
            <person name="Dorje P."/>
            <person name="Dorjee K."/>
            <person name="Dupes A."/>
            <person name="Elong R."/>
            <person name="Falk J."/>
            <person name="Farina A."/>
            <person name="Faro S."/>
            <person name="Ferguson D."/>
            <person name="Fisher S."/>
            <person name="Foley C.D."/>
            <person name="Franke A."/>
            <person name="Friedrich D."/>
            <person name="Gadbois L."/>
            <person name="Gearin G."/>
            <person name="Gearin C.R."/>
            <person name="Giannoukos G."/>
            <person name="Goode T."/>
            <person name="Graham J."/>
            <person name="Grandbois E."/>
            <person name="Grewal S."/>
            <person name="Gyaltsen K."/>
            <person name="Hafez N."/>
            <person name="Hagos B."/>
            <person name="Hall J."/>
            <person name="Henson C."/>
            <person name="Hollinger A."/>
            <person name="Honan T."/>
            <person name="Huard M.D."/>
            <person name="Hughes L."/>
            <person name="Hurhula B."/>
            <person name="Husby M.E."/>
            <person name="Kamat A."/>
            <person name="Kanga B."/>
            <person name="Kashin S."/>
            <person name="Khazanovich D."/>
            <person name="Kisner P."/>
            <person name="Lance K."/>
            <person name="Lara M."/>
            <person name="Lee W."/>
            <person name="Lennon N."/>
            <person name="Letendre F."/>
            <person name="LeVine R."/>
            <person name="Lipovsky A."/>
            <person name="Liu X."/>
            <person name="Liu J."/>
            <person name="Liu S."/>
            <person name="Lokyitsang T."/>
            <person name="Lokyitsang Y."/>
            <person name="Lubonja R."/>
            <person name="Lui A."/>
            <person name="MacDonald P."/>
            <person name="Magnisalis V."/>
            <person name="Maru K."/>
            <person name="Matthews C."/>
            <person name="McCusker W."/>
            <person name="McDonough S."/>
            <person name="Mehta T."/>
            <person name="Meldrim J."/>
            <person name="Meneus L."/>
            <person name="Mihai O."/>
            <person name="Mihalev A."/>
            <person name="Mihova T."/>
            <person name="Mittelman R."/>
            <person name="Mlenga V."/>
            <person name="Montmayeur A."/>
            <person name="Mulrain L."/>
            <person name="Navidi A."/>
            <person name="Naylor J."/>
            <person name="Negash T."/>
            <person name="Nguyen T."/>
            <person name="Nguyen N."/>
            <person name="Nicol R."/>
            <person name="Norbu C."/>
            <person name="Norbu N."/>
            <person name="Novod N."/>
            <person name="O'Neill B."/>
            <person name="Osman S."/>
            <person name="Markiewicz E."/>
            <person name="Oyono O.L."/>
            <person name="Patti C."/>
            <person name="Phunkhang P."/>
            <person name="Pierre F."/>
            <person name="Priest M."/>
            <person name="Raghuraman S."/>
            <person name="Rege F."/>
            <person name="Reyes R."/>
            <person name="Rise C."/>
            <person name="Rogov P."/>
            <person name="Ross K."/>
            <person name="Ryan E."/>
            <person name="Settipalli S."/>
            <person name="Shea T."/>
            <person name="Sherpa N."/>
            <person name="Shi L."/>
            <person name="Shih D."/>
            <person name="Sparrow T."/>
            <person name="Spaulding J."/>
            <person name="Stalker J."/>
            <person name="Stange-Thomann N."/>
            <person name="Stavropoulos S."/>
            <person name="Stone C."/>
            <person name="Strader C."/>
            <person name="Tesfaye S."/>
            <person name="Thomson T."/>
            <person name="Thoulutsang Y."/>
            <person name="Thoulutsang D."/>
            <person name="Topham K."/>
            <person name="Topping I."/>
            <person name="Tsamla T."/>
            <person name="Vassiliev H."/>
            <person name="Vo A."/>
            <person name="Wangchuk T."/>
            <person name="Wangdi T."/>
            <person name="Weiand M."/>
            <person name="Wilkinson J."/>
            <person name="Wilson A."/>
            <person name="Yadav S."/>
            <person name="Young G."/>
            <person name="Yu Q."/>
            <person name="Zembek L."/>
            <person name="Zhong D."/>
            <person name="Zimmer A."/>
            <person name="Zwirko Z."/>
            <person name="Jaffe D.B."/>
            <person name="Alvarez P."/>
            <person name="Brockman W."/>
            <person name="Butler J."/>
            <person name="Chin C."/>
            <person name="Gnerre S."/>
            <person name="Grabherr M."/>
            <person name="Kleber M."/>
            <person name="Mauceli E."/>
            <person name="MacCallum I."/>
        </authorList>
    </citation>
    <scope>NUCLEOTIDE SEQUENCE [LARGE SCALE GENOMIC DNA]</scope>
    <source>
        <strain evidence="10">Rob3c / Tucson 14021-0248.25</strain>
    </source>
</reference>
<protein>
    <submittedName>
        <fullName evidence="9">GM11869</fullName>
    </submittedName>
</protein>
<dbReference type="HOGENOM" id="CLU_021814_2_0_1"/>
<evidence type="ECO:0000256" key="3">
    <source>
        <dbReference type="ARBA" id="ARBA00022692"/>
    </source>
</evidence>
<evidence type="ECO:0000256" key="1">
    <source>
        <dbReference type="ARBA" id="ARBA00004651"/>
    </source>
</evidence>
<feature type="transmembrane region" description="Helical" evidence="8">
    <location>
        <begin position="177"/>
        <end position="195"/>
    </location>
</feature>
<gene>
    <name evidence="9" type="primary">Dsec\GM11869</name>
    <name evidence="9" type="ORF">Dsec_GM11869</name>
</gene>